<protein>
    <submittedName>
        <fullName evidence="1">Uncharacterized protein</fullName>
    </submittedName>
</protein>
<accession>A0A2P6PJ50</accession>
<dbReference type="PANTHER" id="PTHR15682:SF2">
    <property type="entry name" value="UNHEALTHY RIBOSOME BIOGENESIS PROTEIN 2 HOMOLOG"/>
    <property type="match status" value="1"/>
</dbReference>
<dbReference type="AlphaFoldDB" id="A0A2P6PJ50"/>
<keyword evidence="2" id="KW-1185">Reference proteome</keyword>
<dbReference type="EMBL" id="PDCK01000044">
    <property type="protein sequence ID" value="PRQ21948.1"/>
    <property type="molecule type" value="Genomic_DNA"/>
</dbReference>
<dbReference type="InterPro" id="IPR052609">
    <property type="entry name" value="Ribosome_Biogenesis_Reg"/>
</dbReference>
<organism evidence="1 2">
    <name type="scientific">Rosa chinensis</name>
    <name type="common">China rose</name>
    <dbReference type="NCBI Taxonomy" id="74649"/>
    <lineage>
        <taxon>Eukaryota</taxon>
        <taxon>Viridiplantae</taxon>
        <taxon>Streptophyta</taxon>
        <taxon>Embryophyta</taxon>
        <taxon>Tracheophyta</taxon>
        <taxon>Spermatophyta</taxon>
        <taxon>Magnoliopsida</taxon>
        <taxon>eudicotyledons</taxon>
        <taxon>Gunneridae</taxon>
        <taxon>Pentapetalae</taxon>
        <taxon>rosids</taxon>
        <taxon>fabids</taxon>
        <taxon>Rosales</taxon>
        <taxon>Rosaceae</taxon>
        <taxon>Rosoideae</taxon>
        <taxon>Rosoideae incertae sedis</taxon>
        <taxon>Rosa</taxon>
    </lineage>
</organism>
<dbReference type="GO" id="GO:0005730">
    <property type="term" value="C:nucleolus"/>
    <property type="evidence" value="ECO:0007669"/>
    <property type="project" value="TreeGrafter"/>
</dbReference>
<proteinExistence type="predicted"/>
<dbReference type="GO" id="GO:0042254">
    <property type="term" value="P:ribosome biogenesis"/>
    <property type="evidence" value="ECO:0007669"/>
    <property type="project" value="TreeGrafter"/>
</dbReference>
<name>A0A2P6PJ50_ROSCH</name>
<dbReference type="Proteomes" id="UP000238479">
    <property type="component" value="Chromosome 6"/>
</dbReference>
<comment type="caution">
    <text evidence="1">The sequence shown here is derived from an EMBL/GenBank/DDBJ whole genome shotgun (WGS) entry which is preliminary data.</text>
</comment>
<dbReference type="PANTHER" id="PTHR15682">
    <property type="entry name" value="UNHEALTHY RIBOSOME BIOGENESIS PROTEIN 2 HOMOLOG"/>
    <property type="match status" value="1"/>
</dbReference>
<evidence type="ECO:0000313" key="2">
    <source>
        <dbReference type="Proteomes" id="UP000238479"/>
    </source>
</evidence>
<dbReference type="Gramene" id="PRQ21948">
    <property type="protein sequence ID" value="PRQ21948"/>
    <property type="gene ID" value="RchiOBHm_Chr6g0244901"/>
</dbReference>
<evidence type="ECO:0000313" key="1">
    <source>
        <dbReference type="EMBL" id="PRQ21948.1"/>
    </source>
</evidence>
<sequence>MRVLLLESVDASQVPHFYFFVCLDGVLKYLEELGNHFPLTNPTLSRDLFDKLVQLHLWALGKCVTLQGKRATLASHETNTPFSYGIF</sequence>
<gene>
    <name evidence="1" type="ORF">RchiOBHm_Chr6g0244901</name>
</gene>
<reference evidence="1 2" key="1">
    <citation type="journal article" date="2018" name="Nat. Genet.">
        <title>The Rosa genome provides new insights in the design of modern roses.</title>
        <authorList>
            <person name="Bendahmane M."/>
        </authorList>
    </citation>
    <scope>NUCLEOTIDE SEQUENCE [LARGE SCALE GENOMIC DNA]</scope>
    <source>
        <strain evidence="2">cv. Old Blush</strain>
    </source>
</reference>